<evidence type="ECO:0000313" key="5">
    <source>
        <dbReference type="EMBL" id="MBO8428564.1"/>
    </source>
</evidence>
<dbReference type="PROSITE" id="PS00211">
    <property type="entry name" value="ABC_TRANSPORTER_1"/>
    <property type="match status" value="2"/>
</dbReference>
<evidence type="ECO:0000256" key="1">
    <source>
        <dbReference type="ARBA" id="ARBA00022741"/>
    </source>
</evidence>
<feature type="domain" description="ABC transporter" evidence="4">
    <location>
        <begin position="3"/>
        <end position="233"/>
    </location>
</feature>
<keyword evidence="1" id="KW-0547">Nucleotide-binding</keyword>
<dbReference type="GO" id="GO:0005524">
    <property type="term" value="F:ATP binding"/>
    <property type="evidence" value="ECO:0007669"/>
    <property type="project" value="UniProtKB-KW"/>
</dbReference>
<dbReference type="InterPro" id="IPR001251">
    <property type="entry name" value="CRAL-TRIO_dom"/>
</dbReference>
<dbReference type="PROSITE" id="PS50191">
    <property type="entry name" value="CRAL_TRIO"/>
    <property type="match status" value="1"/>
</dbReference>
<dbReference type="PROSITE" id="PS50893">
    <property type="entry name" value="ABC_TRANSPORTER_2"/>
    <property type="match status" value="2"/>
</dbReference>
<dbReference type="InterPro" id="IPR003593">
    <property type="entry name" value="AAA+_ATPase"/>
</dbReference>
<name>A0A9D9DP04_9BACT</name>
<evidence type="ECO:0000259" key="3">
    <source>
        <dbReference type="PROSITE" id="PS50191"/>
    </source>
</evidence>
<reference evidence="5" key="1">
    <citation type="submission" date="2020-10" db="EMBL/GenBank/DDBJ databases">
        <authorList>
            <person name="Gilroy R."/>
        </authorList>
    </citation>
    <scope>NUCLEOTIDE SEQUENCE</scope>
    <source>
        <strain evidence="5">15467</strain>
    </source>
</reference>
<dbReference type="Gene3D" id="3.40.50.300">
    <property type="entry name" value="P-loop containing nucleotide triphosphate hydrolases"/>
    <property type="match status" value="2"/>
</dbReference>
<dbReference type="InterPro" id="IPR003439">
    <property type="entry name" value="ABC_transporter-like_ATP-bd"/>
</dbReference>
<dbReference type="Pfam" id="PF00005">
    <property type="entry name" value="ABC_tran"/>
    <property type="match status" value="2"/>
</dbReference>
<dbReference type="PANTHER" id="PTHR43158">
    <property type="entry name" value="SKFA PEPTIDE EXPORT ATP-BINDING PROTEIN SKFE"/>
    <property type="match status" value="1"/>
</dbReference>
<accession>A0A9D9DP04</accession>
<reference evidence="5" key="2">
    <citation type="journal article" date="2021" name="PeerJ">
        <title>Extensive microbial diversity within the chicken gut microbiome revealed by metagenomics and culture.</title>
        <authorList>
            <person name="Gilroy R."/>
            <person name="Ravi A."/>
            <person name="Getino M."/>
            <person name="Pursley I."/>
            <person name="Horton D.L."/>
            <person name="Alikhan N.F."/>
            <person name="Baker D."/>
            <person name="Gharbi K."/>
            <person name="Hall N."/>
            <person name="Watson M."/>
            <person name="Adriaenssens E.M."/>
            <person name="Foster-Nyarko E."/>
            <person name="Jarju S."/>
            <person name="Secka A."/>
            <person name="Antonio M."/>
            <person name="Oren A."/>
            <person name="Chaudhuri R.R."/>
            <person name="La Ragione R."/>
            <person name="Hildebrand F."/>
            <person name="Pallen M.J."/>
        </authorList>
    </citation>
    <scope>NUCLEOTIDE SEQUENCE</scope>
    <source>
        <strain evidence="5">15467</strain>
    </source>
</reference>
<sequence>MEVKITDAVVNNPEQRLKAPVNFTFNKGEAVAVIGRNGAGKSLVANIIMDTFPLMQGKAEYVFDNTPEWVYQKIKLLAFKDAYGSDDASYYYQQRWNSTEQEGYPTVEEFLGREVLEKYDLFNMREHAGYRLVHLSSGELRKVQIIKALSSEPELLIIDNPFIGLDASSREEFSAALKKISKRVGIILLLSDLLALPDFITHVYTVKECSDFRKYTVSEYMHSSPFKAEAGRRELSEQKRRAISELPVSGKGTSEYVVRLKDVTIGYGGKTILNKVCWDIKRGEHWALSGHNGSGKSTLLNLITADNPQSYACDIELFGRKRGSGESIWDIKREIGYVSPELHRAFQKNVSVREIVASGLLDTVGLYVRPPKEKMSSCDFWMDMFGISGIAGKMFLRISSGEQRLALLARAFVKDPQLLILDEPLHGLDTYNRILTREIIDEFCKRDGKTLIMVTHYPQELPSCIDKIKQL</sequence>
<protein>
    <submittedName>
        <fullName evidence="5">ATP-binding cassette domain-containing protein</fullName>
    </submittedName>
</protein>
<dbReference type="InterPro" id="IPR017871">
    <property type="entry name" value="ABC_transporter-like_CS"/>
</dbReference>
<dbReference type="InterPro" id="IPR027417">
    <property type="entry name" value="P-loop_NTPase"/>
</dbReference>
<proteinExistence type="predicted"/>
<evidence type="ECO:0000259" key="4">
    <source>
        <dbReference type="PROSITE" id="PS50893"/>
    </source>
</evidence>
<feature type="domain" description="CRAL-TRIO" evidence="3">
    <location>
        <begin position="84"/>
        <end position="275"/>
    </location>
</feature>
<evidence type="ECO:0000256" key="2">
    <source>
        <dbReference type="ARBA" id="ARBA00022840"/>
    </source>
</evidence>
<dbReference type="GO" id="GO:0016887">
    <property type="term" value="F:ATP hydrolysis activity"/>
    <property type="evidence" value="ECO:0007669"/>
    <property type="project" value="InterPro"/>
</dbReference>
<feature type="domain" description="ABC transporter" evidence="4">
    <location>
        <begin position="258"/>
        <end position="471"/>
    </location>
</feature>
<dbReference type="SMART" id="SM00382">
    <property type="entry name" value="AAA"/>
    <property type="match status" value="2"/>
</dbReference>
<keyword evidence="2 5" id="KW-0067">ATP-binding</keyword>
<organism evidence="5 6">
    <name type="scientific">Candidatus Egerieousia excrementavium</name>
    <dbReference type="NCBI Taxonomy" id="2840778"/>
    <lineage>
        <taxon>Bacteria</taxon>
        <taxon>Pseudomonadati</taxon>
        <taxon>Bacteroidota</taxon>
        <taxon>Bacteroidia</taxon>
        <taxon>Bacteroidales</taxon>
        <taxon>Candidatus Egerieousia</taxon>
    </lineage>
</organism>
<dbReference type="Proteomes" id="UP000823635">
    <property type="component" value="Unassembled WGS sequence"/>
</dbReference>
<gene>
    <name evidence="5" type="ORF">IAC68_01335</name>
</gene>
<dbReference type="AlphaFoldDB" id="A0A9D9DP04"/>
<dbReference type="EMBL" id="JADINB010000032">
    <property type="protein sequence ID" value="MBO8428564.1"/>
    <property type="molecule type" value="Genomic_DNA"/>
</dbReference>
<comment type="caution">
    <text evidence="5">The sequence shown here is derived from an EMBL/GenBank/DDBJ whole genome shotgun (WGS) entry which is preliminary data.</text>
</comment>
<dbReference type="SUPFAM" id="SSF52540">
    <property type="entry name" value="P-loop containing nucleoside triphosphate hydrolases"/>
    <property type="match status" value="2"/>
</dbReference>
<dbReference type="PANTHER" id="PTHR43158:SF2">
    <property type="entry name" value="SKFA PEPTIDE EXPORT ATP-BINDING PROTEIN SKFE"/>
    <property type="match status" value="1"/>
</dbReference>
<evidence type="ECO:0000313" key="6">
    <source>
        <dbReference type="Proteomes" id="UP000823635"/>
    </source>
</evidence>